<dbReference type="EMBL" id="JBHSFI010000008">
    <property type="protein sequence ID" value="MFC4631292.1"/>
    <property type="molecule type" value="Genomic_DNA"/>
</dbReference>
<dbReference type="Proteomes" id="UP001596011">
    <property type="component" value="Unassembled WGS sequence"/>
</dbReference>
<name>A0ABV9HM41_9MICO</name>
<feature type="compositionally biased region" description="Low complexity" evidence="1">
    <location>
        <begin position="68"/>
        <end position="82"/>
    </location>
</feature>
<organism evidence="2 3">
    <name type="scientific">Promicromonospora alba</name>
    <dbReference type="NCBI Taxonomy" id="1616110"/>
    <lineage>
        <taxon>Bacteria</taxon>
        <taxon>Bacillati</taxon>
        <taxon>Actinomycetota</taxon>
        <taxon>Actinomycetes</taxon>
        <taxon>Micrococcales</taxon>
        <taxon>Promicromonosporaceae</taxon>
        <taxon>Promicromonospora</taxon>
    </lineage>
</organism>
<sequence>MTLRGQAYALPTSAPRTAASASSSSPGTPAPPIPPGWAGEPLLPTPKTTNPKSTAPGDLRRSEPGRGALPLLLATPTAQLATNGGSQAPAKRRRGGHQPTLADQMEHL</sequence>
<feature type="compositionally biased region" description="Low complexity" evidence="1">
    <location>
        <begin position="36"/>
        <end position="54"/>
    </location>
</feature>
<feature type="compositionally biased region" description="Low complexity" evidence="1">
    <location>
        <begin position="11"/>
        <end position="27"/>
    </location>
</feature>
<protein>
    <submittedName>
        <fullName evidence="2">Uncharacterized protein</fullName>
    </submittedName>
</protein>
<dbReference type="RefSeq" id="WP_377141187.1">
    <property type="nucleotide sequence ID" value="NZ_JBHSFI010000008.1"/>
</dbReference>
<gene>
    <name evidence="2" type="ORF">ACFO6V_23805</name>
</gene>
<evidence type="ECO:0000313" key="3">
    <source>
        <dbReference type="Proteomes" id="UP001596011"/>
    </source>
</evidence>
<accession>A0ABV9HM41</accession>
<comment type="caution">
    <text evidence="2">The sequence shown here is derived from an EMBL/GenBank/DDBJ whole genome shotgun (WGS) entry which is preliminary data.</text>
</comment>
<proteinExistence type="predicted"/>
<evidence type="ECO:0000313" key="2">
    <source>
        <dbReference type="EMBL" id="MFC4631292.1"/>
    </source>
</evidence>
<feature type="region of interest" description="Disordered" evidence="1">
    <location>
        <begin position="1"/>
        <end position="108"/>
    </location>
</feature>
<keyword evidence="3" id="KW-1185">Reference proteome</keyword>
<reference evidence="3" key="1">
    <citation type="journal article" date="2019" name="Int. J. Syst. Evol. Microbiol.">
        <title>The Global Catalogue of Microorganisms (GCM) 10K type strain sequencing project: providing services to taxonomists for standard genome sequencing and annotation.</title>
        <authorList>
            <consortium name="The Broad Institute Genomics Platform"/>
            <consortium name="The Broad Institute Genome Sequencing Center for Infectious Disease"/>
            <person name="Wu L."/>
            <person name="Ma J."/>
        </authorList>
    </citation>
    <scope>NUCLEOTIDE SEQUENCE [LARGE SCALE GENOMIC DNA]</scope>
    <source>
        <strain evidence="3">CCUG 42722</strain>
    </source>
</reference>
<evidence type="ECO:0000256" key="1">
    <source>
        <dbReference type="SAM" id="MobiDB-lite"/>
    </source>
</evidence>